<sequence length="178" mass="18088">MYQPYLGEIRMFAGTFAPRNWALCNGQLVPIQQNTALFSLLGTTYGGNGQTTFALPNLQGMSPVGAGAGAGPGLTWIDRGQVAGSATVTLVQSELPAHTHSIPAVDGVGTSANPSGAVPAQSGRGRARAQLYGPVASSVSMSAAVVAPAGGGQPHENMPPFLVVNVVICLAGLWPPRP</sequence>
<organism evidence="2 3">
    <name type="scientific">Actinotalea fermentans</name>
    <dbReference type="NCBI Taxonomy" id="43671"/>
    <lineage>
        <taxon>Bacteria</taxon>
        <taxon>Bacillati</taxon>
        <taxon>Actinomycetota</taxon>
        <taxon>Actinomycetes</taxon>
        <taxon>Micrococcales</taxon>
        <taxon>Cellulomonadaceae</taxon>
        <taxon>Actinotalea</taxon>
    </lineage>
</organism>
<gene>
    <name evidence="2" type="ORF">AFE02nite_19430</name>
</gene>
<name>A0A511YYE7_9CELL</name>
<keyword evidence="3" id="KW-1185">Reference proteome</keyword>
<evidence type="ECO:0000313" key="2">
    <source>
        <dbReference type="EMBL" id="GEN80209.1"/>
    </source>
</evidence>
<comment type="caution">
    <text evidence="2">The sequence shown here is derived from an EMBL/GenBank/DDBJ whole genome shotgun (WGS) entry which is preliminary data.</text>
</comment>
<dbReference type="Proteomes" id="UP000321484">
    <property type="component" value="Unassembled WGS sequence"/>
</dbReference>
<dbReference type="Gene3D" id="3.90.1340.10">
    <property type="entry name" value="Phage tail collar domain"/>
    <property type="match status" value="1"/>
</dbReference>
<accession>A0A511YYE7</accession>
<dbReference type="EMBL" id="BJYK01000005">
    <property type="protein sequence ID" value="GEN80209.1"/>
    <property type="molecule type" value="Genomic_DNA"/>
</dbReference>
<dbReference type="RefSeq" id="WP_222594379.1">
    <property type="nucleotide sequence ID" value="NZ_BJYK01000005.1"/>
</dbReference>
<dbReference type="Pfam" id="PF07484">
    <property type="entry name" value="Collar"/>
    <property type="match status" value="1"/>
</dbReference>
<dbReference type="AlphaFoldDB" id="A0A511YYE7"/>
<reference evidence="2 3" key="1">
    <citation type="submission" date="2019-07" db="EMBL/GenBank/DDBJ databases">
        <title>Whole genome shotgun sequence of Actinotalea fermentans NBRC 105374.</title>
        <authorList>
            <person name="Hosoyama A."/>
            <person name="Uohara A."/>
            <person name="Ohji S."/>
            <person name="Ichikawa N."/>
        </authorList>
    </citation>
    <scope>NUCLEOTIDE SEQUENCE [LARGE SCALE GENOMIC DNA]</scope>
    <source>
        <strain evidence="2 3">NBRC 105374</strain>
    </source>
</reference>
<evidence type="ECO:0000259" key="1">
    <source>
        <dbReference type="Pfam" id="PF07484"/>
    </source>
</evidence>
<evidence type="ECO:0000313" key="3">
    <source>
        <dbReference type="Proteomes" id="UP000321484"/>
    </source>
</evidence>
<dbReference type="InterPro" id="IPR011083">
    <property type="entry name" value="Phage_tail_collar_dom"/>
</dbReference>
<protein>
    <submittedName>
        <fullName evidence="2">Tail Collar domain-containing protein</fullName>
    </submittedName>
</protein>
<proteinExistence type="predicted"/>
<dbReference type="SUPFAM" id="SSF88874">
    <property type="entry name" value="Receptor-binding domain of short tail fibre protein gp12"/>
    <property type="match status" value="1"/>
</dbReference>
<feature type="domain" description="Phage tail collar" evidence="1">
    <location>
        <begin position="7"/>
        <end position="63"/>
    </location>
</feature>
<dbReference type="InterPro" id="IPR037053">
    <property type="entry name" value="Phage_tail_collar_dom_sf"/>
</dbReference>